<dbReference type="EMBL" id="OV725077">
    <property type="protein sequence ID" value="CAH1391671.1"/>
    <property type="molecule type" value="Genomic_DNA"/>
</dbReference>
<evidence type="ECO:0000313" key="2">
    <source>
        <dbReference type="Proteomes" id="UP001152798"/>
    </source>
</evidence>
<dbReference type="Proteomes" id="UP001152798">
    <property type="component" value="Chromosome 1"/>
</dbReference>
<accession>A0A9P0ED81</accession>
<proteinExistence type="predicted"/>
<evidence type="ECO:0000313" key="1">
    <source>
        <dbReference type="EMBL" id="CAH1391671.1"/>
    </source>
</evidence>
<dbReference type="AlphaFoldDB" id="A0A9P0ED81"/>
<protein>
    <submittedName>
        <fullName evidence="1">Uncharacterized protein</fullName>
    </submittedName>
</protein>
<organism evidence="1 2">
    <name type="scientific">Nezara viridula</name>
    <name type="common">Southern green stink bug</name>
    <name type="synonym">Cimex viridulus</name>
    <dbReference type="NCBI Taxonomy" id="85310"/>
    <lineage>
        <taxon>Eukaryota</taxon>
        <taxon>Metazoa</taxon>
        <taxon>Ecdysozoa</taxon>
        <taxon>Arthropoda</taxon>
        <taxon>Hexapoda</taxon>
        <taxon>Insecta</taxon>
        <taxon>Pterygota</taxon>
        <taxon>Neoptera</taxon>
        <taxon>Paraneoptera</taxon>
        <taxon>Hemiptera</taxon>
        <taxon>Heteroptera</taxon>
        <taxon>Panheteroptera</taxon>
        <taxon>Pentatomomorpha</taxon>
        <taxon>Pentatomoidea</taxon>
        <taxon>Pentatomidae</taxon>
        <taxon>Pentatominae</taxon>
        <taxon>Nezara</taxon>
    </lineage>
</organism>
<gene>
    <name evidence="1" type="ORF">NEZAVI_LOCUS2651</name>
</gene>
<keyword evidence="2" id="KW-1185">Reference proteome</keyword>
<sequence>MFRFFYPSVMILAHSMTSVPHTILSRTIPVVYRRKIGQYDAESSEDPSRSQQEHQAKKCTLVASANSTLIF</sequence>
<name>A0A9P0ED81_NEZVI</name>
<reference evidence="1" key="1">
    <citation type="submission" date="2022-01" db="EMBL/GenBank/DDBJ databases">
        <authorList>
            <person name="King R."/>
        </authorList>
    </citation>
    <scope>NUCLEOTIDE SEQUENCE</scope>
</reference>